<dbReference type="Gene3D" id="3.40.630.30">
    <property type="match status" value="1"/>
</dbReference>
<comment type="caution">
    <text evidence="2">The sequence shown here is derived from an EMBL/GenBank/DDBJ whole genome shotgun (WGS) entry which is preliminary data.</text>
</comment>
<evidence type="ECO:0000259" key="1">
    <source>
        <dbReference type="PROSITE" id="PS51186"/>
    </source>
</evidence>
<name>A0ABU9FRL0_9VIBR</name>
<keyword evidence="3" id="KW-1185">Reference proteome</keyword>
<dbReference type="PANTHER" id="PTHR43415">
    <property type="entry name" value="SPERMIDINE N(1)-ACETYLTRANSFERASE"/>
    <property type="match status" value="1"/>
</dbReference>
<feature type="domain" description="N-acetyltransferase" evidence="1">
    <location>
        <begin position="2"/>
        <end position="158"/>
    </location>
</feature>
<dbReference type="RefSeq" id="WP_341635089.1">
    <property type="nucleotide sequence ID" value="NZ_JBANDX010000007.1"/>
</dbReference>
<dbReference type="EMBL" id="JBANDX010000007">
    <property type="protein sequence ID" value="MEL0608839.1"/>
    <property type="molecule type" value="Genomic_DNA"/>
</dbReference>
<dbReference type="InterPro" id="IPR000182">
    <property type="entry name" value="GNAT_dom"/>
</dbReference>
<sequence>MVVLREMREEEYPAYCQYFINDYSQEIAKNYGHSLDVAIELAKKDLLRCFPNGLQGNEHSLLCIDAEMDGEAKLVGYLWHSINVSDQSTFIYDFFVSSECRGLGYGTQSISALETQLKAIGINQIKLRVAYHNERALKLYKDVGFEVTGFNMSKKIGG</sequence>
<gene>
    <name evidence="2" type="ORF">V8Z71_11000</name>
</gene>
<accession>A0ABU9FRL0</accession>
<dbReference type="PANTHER" id="PTHR43415:SF3">
    <property type="entry name" value="GNAT-FAMILY ACETYLTRANSFERASE"/>
    <property type="match status" value="1"/>
</dbReference>
<dbReference type="SUPFAM" id="SSF55729">
    <property type="entry name" value="Acyl-CoA N-acyltransferases (Nat)"/>
    <property type="match status" value="1"/>
</dbReference>
<proteinExistence type="predicted"/>
<dbReference type="CDD" id="cd04301">
    <property type="entry name" value="NAT_SF"/>
    <property type="match status" value="1"/>
</dbReference>
<dbReference type="InterPro" id="IPR016181">
    <property type="entry name" value="Acyl_CoA_acyltransferase"/>
</dbReference>
<evidence type="ECO:0000313" key="3">
    <source>
        <dbReference type="Proteomes" id="UP001377160"/>
    </source>
</evidence>
<dbReference type="Proteomes" id="UP001377160">
    <property type="component" value="Unassembled WGS sequence"/>
</dbReference>
<organism evidence="2 3">
    <name type="scientific">Vibrio echinoideorum</name>
    <dbReference type="NCBI Taxonomy" id="2100116"/>
    <lineage>
        <taxon>Bacteria</taxon>
        <taxon>Pseudomonadati</taxon>
        <taxon>Pseudomonadota</taxon>
        <taxon>Gammaproteobacteria</taxon>
        <taxon>Vibrionales</taxon>
        <taxon>Vibrionaceae</taxon>
        <taxon>Vibrio</taxon>
    </lineage>
</organism>
<dbReference type="PROSITE" id="PS51186">
    <property type="entry name" value="GNAT"/>
    <property type="match status" value="1"/>
</dbReference>
<dbReference type="Pfam" id="PF00583">
    <property type="entry name" value="Acetyltransf_1"/>
    <property type="match status" value="1"/>
</dbReference>
<protein>
    <submittedName>
        <fullName evidence="2">GNAT family N-acetyltransferase</fullName>
    </submittedName>
</protein>
<evidence type="ECO:0000313" key="2">
    <source>
        <dbReference type="EMBL" id="MEL0608839.1"/>
    </source>
</evidence>
<reference evidence="2 3" key="1">
    <citation type="submission" date="2024-02" db="EMBL/GenBank/DDBJ databases">
        <title>Bacteria isolated from the canopy kelp, Nereocystis luetkeana.</title>
        <authorList>
            <person name="Pfister C.A."/>
            <person name="Younker I.T."/>
            <person name="Light S.H."/>
        </authorList>
    </citation>
    <scope>NUCLEOTIDE SEQUENCE [LARGE SCALE GENOMIC DNA]</scope>
    <source>
        <strain evidence="2 3">TI.1.15</strain>
    </source>
</reference>